<proteinExistence type="predicted"/>
<dbReference type="Proteomes" id="UP000235388">
    <property type="component" value="Unassembled WGS sequence"/>
</dbReference>
<gene>
    <name evidence="3" type="ORF">PCANC_04859</name>
    <name evidence="2" type="ORF">PCASD_04060</name>
</gene>
<dbReference type="InterPro" id="IPR052055">
    <property type="entry name" value="Hepadnavirus_pol/RT"/>
</dbReference>
<evidence type="ECO:0000313" key="3">
    <source>
        <dbReference type="EMBL" id="PLW56447.1"/>
    </source>
</evidence>
<comment type="caution">
    <text evidence="3">The sequence shown here is derived from an EMBL/GenBank/DDBJ whole genome shotgun (WGS) entry which is preliminary data.</text>
</comment>
<dbReference type="Proteomes" id="UP000235392">
    <property type="component" value="Unassembled WGS sequence"/>
</dbReference>
<evidence type="ECO:0000313" key="4">
    <source>
        <dbReference type="Proteomes" id="UP000235388"/>
    </source>
</evidence>
<evidence type="ECO:0000256" key="1">
    <source>
        <dbReference type="SAM" id="MobiDB-lite"/>
    </source>
</evidence>
<dbReference type="AlphaFoldDB" id="A0A2N5W2I3"/>
<dbReference type="PANTHER" id="PTHR33050:SF7">
    <property type="entry name" value="RIBONUCLEASE H"/>
    <property type="match status" value="1"/>
</dbReference>
<evidence type="ECO:0000313" key="5">
    <source>
        <dbReference type="Proteomes" id="UP000235392"/>
    </source>
</evidence>
<name>A0A2N5W2I3_9BASI</name>
<dbReference type="EMBL" id="PGCJ01000020">
    <property type="protein sequence ID" value="PLW56447.1"/>
    <property type="molecule type" value="Genomic_DNA"/>
</dbReference>
<dbReference type="STRING" id="200324.A0A2N5W2I3"/>
<dbReference type="EMBL" id="PGCI01000029">
    <property type="protein sequence ID" value="PLW47632.1"/>
    <property type="molecule type" value="Genomic_DNA"/>
</dbReference>
<organism evidence="3 4">
    <name type="scientific">Puccinia coronata f. sp. avenae</name>
    <dbReference type="NCBI Taxonomy" id="200324"/>
    <lineage>
        <taxon>Eukaryota</taxon>
        <taxon>Fungi</taxon>
        <taxon>Dikarya</taxon>
        <taxon>Basidiomycota</taxon>
        <taxon>Pucciniomycotina</taxon>
        <taxon>Pucciniomycetes</taxon>
        <taxon>Pucciniales</taxon>
        <taxon>Pucciniaceae</taxon>
        <taxon>Puccinia</taxon>
    </lineage>
</organism>
<protein>
    <submittedName>
        <fullName evidence="3">Uncharacterized protein</fullName>
    </submittedName>
</protein>
<feature type="region of interest" description="Disordered" evidence="1">
    <location>
        <begin position="90"/>
        <end position="129"/>
    </location>
</feature>
<accession>A0A2N5W2I3</accession>
<dbReference type="PANTHER" id="PTHR33050">
    <property type="entry name" value="REVERSE TRANSCRIPTASE DOMAIN-CONTAINING PROTEIN"/>
    <property type="match status" value="1"/>
</dbReference>
<evidence type="ECO:0000313" key="2">
    <source>
        <dbReference type="EMBL" id="PLW47632.1"/>
    </source>
</evidence>
<dbReference type="OrthoDB" id="3262705at2759"/>
<keyword evidence="4" id="KW-1185">Reference proteome</keyword>
<reference evidence="4 5" key="1">
    <citation type="submission" date="2017-11" db="EMBL/GenBank/DDBJ databases">
        <title>De novo assembly and phasing of dikaryotic genomes from two isolates of Puccinia coronata f. sp. avenae, the causal agent of oat crown rust.</title>
        <authorList>
            <person name="Miller M.E."/>
            <person name="Zhang Y."/>
            <person name="Omidvar V."/>
            <person name="Sperschneider J."/>
            <person name="Schwessinger B."/>
            <person name="Raley C."/>
            <person name="Palmer J.M."/>
            <person name="Garnica D."/>
            <person name="Upadhyaya N."/>
            <person name="Rathjen J."/>
            <person name="Taylor J.M."/>
            <person name="Park R.F."/>
            <person name="Dodds P.N."/>
            <person name="Hirsch C.D."/>
            <person name="Kianian S.F."/>
            <person name="Figueroa M."/>
        </authorList>
    </citation>
    <scope>NUCLEOTIDE SEQUENCE [LARGE SCALE GENOMIC DNA]</scope>
    <source>
        <strain evidence="3">12NC29</strain>
        <strain evidence="2">12SD80</strain>
    </source>
</reference>
<sequence>MAGHQGLHTSMTGHQGVYTSMTSHRGVNTSITGHQVVNTPMTGHCGVNRLARPVRVPARRAASLLAKLVPAPPQRPGSPTRQEALVTAQRAGSPARQAGPTCQAGTRTSPAKPIPAQQAGQPARWAGAGTSPTIRSTCLPLWYLHQPGEQVELLAELVPVPAQYQLAGLVQVPAPPGKHTPAHRISRRAGVYLIAKSPWRAVVYPLAQIPWRVGVYRPGRQGLLASVLTCLPEAYGKQVYRPASQEPLMGWVKLKAKRLVPQAVKDNLKRWKESLLKYESTRLIPDPDVTNVEWFGDTSTSFGIGILIEKKWAHFKLVHSKYQTIGNLLIAWLETVVVRLGLLILLQLAVTLGKQYAIYTDNTTTLSVVRQRSSKDNRVNKEWMVIQDILITQQINIHTERVASANNQANALSRGKREDHPLSTQMEVPVPEDLCLSFKIRPFLCNGNQSRNLSTKDVWVLEVWRPSTITSYSTAIKKFDKFMKQMGATSYTLPLNPLDIYRFATWAGRGSEDNSQEKITANLLNKYLFALKAWNMFHNAAYPYQTEKRVKLMIKASGKINATFPQTPGKSPILISDLKKLVLLLYGKGPEAAAVVDLAIVAFWGMVQMAELTWASNNGPLKQPMGPAAKDVSCYSNLTILCIHKVKTAQPGKVQELHLRPLQGALCPFRPMKRRLATVTSPSNSLFGFPGPQGRGMEVPKIKLLSRWNSDCYQRYVKHLPADDVMESLSILERPVMDPTA</sequence>